<proteinExistence type="predicted"/>
<evidence type="ECO:0000256" key="1">
    <source>
        <dbReference type="SAM" id="MobiDB-lite"/>
    </source>
</evidence>
<sequence length="104" mass="11427">VNLEGPSPTSTSGRRRRPWQRKAVGTEVVKGDFKANLAERPSPAIMMALREEREAGCDLSMCLTRRQEGGMKSHQSRSRKALKAVDLGRSATRYPGIEGVSGEE</sequence>
<feature type="region of interest" description="Disordered" evidence="1">
    <location>
        <begin position="1"/>
        <end position="23"/>
    </location>
</feature>
<organism evidence="2 3">
    <name type="scientific">Perkinsus olseni</name>
    <name type="common">Perkinsus atlanticus</name>
    <dbReference type="NCBI Taxonomy" id="32597"/>
    <lineage>
        <taxon>Eukaryota</taxon>
        <taxon>Sar</taxon>
        <taxon>Alveolata</taxon>
        <taxon>Perkinsozoa</taxon>
        <taxon>Perkinsea</taxon>
        <taxon>Perkinsida</taxon>
        <taxon>Perkinsidae</taxon>
        <taxon>Perkinsus</taxon>
    </lineage>
</organism>
<keyword evidence="3" id="KW-1185">Reference proteome</keyword>
<evidence type="ECO:0000313" key="3">
    <source>
        <dbReference type="Proteomes" id="UP000553632"/>
    </source>
</evidence>
<feature type="non-terminal residue" evidence="2">
    <location>
        <position position="1"/>
    </location>
</feature>
<accession>A0A7J6QUR0</accession>
<dbReference type="Proteomes" id="UP000553632">
    <property type="component" value="Unassembled WGS sequence"/>
</dbReference>
<gene>
    <name evidence="2" type="ORF">FOZ63_014119</name>
</gene>
<name>A0A7J6QUR0_PEROL</name>
<feature type="compositionally biased region" description="Low complexity" evidence="1">
    <location>
        <begin position="1"/>
        <end position="12"/>
    </location>
</feature>
<protein>
    <submittedName>
        <fullName evidence="2">Uncharacterized protein</fullName>
    </submittedName>
</protein>
<dbReference type="AlphaFoldDB" id="A0A7J6QUR0"/>
<feature type="non-terminal residue" evidence="2">
    <location>
        <position position="104"/>
    </location>
</feature>
<evidence type="ECO:0000313" key="2">
    <source>
        <dbReference type="EMBL" id="KAF4711426.1"/>
    </source>
</evidence>
<reference evidence="2 3" key="1">
    <citation type="submission" date="2020-04" db="EMBL/GenBank/DDBJ databases">
        <title>Perkinsus olseni comparative genomics.</title>
        <authorList>
            <person name="Bogema D.R."/>
        </authorList>
    </citation>
    <scope>NUCLEOTIDE SEQUENCE [LARGE SCALE GENOMIC DNA]</scope>
    <source>
        <strain evidence="2 3">ATCC PRA-207</strain>
    </source>
</reference>
<comment type="caution">
    <text evidence="2">The sequence shown here is derived from an EMBL/GenBank/DDBJ whole genome shotgun (WGS) entry which is preliminary data.</text>
</comment>
<dbReference type="EMBL" id="JABANO010030711">
    <property type="protein sequence ID" value="KAF4711426.1"/>
    <property type="molecule type" value="Genomic_DNA"/>
</dbReference>